<dbReference type="GO" id="GO:1990904">
    <property type="term" value="C:ribonucleoprotein complex"/>
    <property type="evidence" value="ECO:0007669"/>
    <property type="project" value="UniProtKB-KW"/>
</dbReference>
<dbReference type="InterPro" id="IPR020069">
    <property type="entry name" value="Ribosomal_bL9_C"/>
</dbReference>
<dbReference type="HAMAP" id="MF_00503">
    <property type="entry name" value="Ribosomal_bL9"/>
    <property type="match status" value="1"/>
</dbReference>
<dbReference type="Pfam" id="PF03948">
    <property type="entry name" value="Ribosomal_L9_C"/>
    <property type="match status" value="1"/>
</dbReference>
<dbReference type="SUPFAM" id="SSF55653">
    <property type="entry name" value="Ribosomal protein L9 C-domain"/>
    <property type="match status" value="1"/>
</dbReference>
<dbReference type="GO" id="GO:0006412">
    <property type="term" value="P:translation"/>
    <property type="evidence" value="ECO:0007669"/>
    <property type="project" value="InterPro"/>
</dbReference>
<dbReference type="AlphaFoldDB" id="A0A4D6WZ91"/>
<accession>A0A4D6WZ91</accession>
<dbReference type="InterPro" id="IPR020594">
    <property type="entry name" value="Ribosomal_bL9_bac/chp"/>
</dbReference>
<dbReference type="InterPro" id="IPR036791">
    <property type="entry name" value="Ribosomal_bL9_C_sf"/>
</dbReference>
<dbReference type="InterPro" id="IPR036935">
    <property type="entry name" value="Ribosomal_bL9_N_sf"/>
</dbReference>
<dbReference type="Gene3D" id="3.40.5.10">
    <property type="entry name" value="Ribosomal protein L9, N-terminal domain"/>
    <property type="match status" value="1"/>
</dbReference>
<keyword evidence="2" id="KW-0699">rRNA-binding</keyword>
<dbReference type="InterPro" id="IPR020070">
    <property type="entry name" value="Ribosomal_bL9_N"/>
</dbReference>
<dbReference type="PANTHER" id="PTHR21368">
    <property type="entry name" value="50S RIBOSOMAL PROTEIN L9"/>
    <property type="match status" value="1"/>
</dbReference>
<keyword evidence="5" id="KW-0687">Ribonucleoprotein</keyword>
<evidence type="ECO:0000256" key="5">
    <source>
        <dbReference type="ARBA" id="ARBA00023274"/>
    </source>
</evidence>
<gene>
    <name evidence="8" type="primary">rpl9</name>
</gene>
<dbReference type="Gene3D" id="3.10.430.100">
    <property type="entry name" value="Ribosomal protein L9, C-terminal domain"/>
    <property type="match status" value="1"/>
</dbReference>
<geneLocation type="plastid" evidence="8"/>
<dbReference type="NCBIfam" id="TIGR00158">
    <property type="entry name" value="L9"/>
    <property type="match status" value="1"/>
</dbReference>
<dbReference type="PROSITE" id="PS00651">
    <property type="entry name" value="RIBOSOMAL_L9"/>
    <property type="match status" value="1"/>
</dbReference>
<keyword evidence="3" id="KW-0694">RNA-binding</keyword>
<sequence>MNKKITIILKKNQSHLGKKGIITKVSRGYAFNYLIPNNIAEIANEKTIKHFQMFETIANKKNEANQIEAKKLNNILQQINKIVITKKSGDKKQFFGSINEKEISKIILECTGKILDKQQISIDNTKNISVSNFNISTYHNIECTLKLHILPENI</sequence>
<reference evidence="8" key="1">
    <citation type="journal article" date="2019" name="Mol. Phylogenet. Evol.">
        <title>Morphological evolution and classification of the red algal order Ceramiales inferred using plastid phylogenomics.</title>
        <authorList>
            <person name="Diaz-Tapia P."/>
            <person name="Pasella M.M."/>
            <person name="Verbruggen H."/>
            <person name="Maggs C.A."/>
        </authorList>
    </citation>
    <scope>NUCLEOTIDE SEQUENCE</scope>
    <source>
        <strain evidence="8">PD2995</strain>
    </source>
</reference>
<keyword evidence="8" id="KW-0934">Plastid</keyword>
<reference evidence="8" key="2">
    <citation type="submission" date="2019-04" db="EMBL/GenBank/DDBJ databases">
        <authorList>
            <person name="Pasella M."/>
        </authorList>
    </citation>
    <scope>NUCLEOTIDE SEQUENCE</scope>
    <source>
        <strain evidence="8">PD2995</strain>
    </source>
</reference>
<comment type="similarity">
    <text evidence="1">Belongs to the bacterial ribosomal protein bL9 family.</text>
</comment>
<proteinExistence type="inferred from homology"/>
<protein>
    <recommendedName>
        <fullName evidence="6">50S ribosomal protein L9, chloroplastic</fullName>
    </recommendedName>
</protein>
<evidence type="ECO:0000313" key="8">
    <source>
        <dbReference type="EMBL" id="QCI08753.1"/>
    </source>
</evidence>
<dbReference type="InterPro" id="IPR000244">
    <property type="entry name" value="Ribosomal_bL9"/>
</dbReference>
<dbReference type="Pfam" id="PF01281">
    <property type="entry name" value="Ribosomal_L9_N"/>
    <property type="match status" value="1"/>
</dbReference>
<evidence type="ECO:0000256" key="6">
    <source>
        <dbReference type="ARBA" id="ARBA00035427"/>
    </source>
</evidence>
<evidence type="ECO:0000256" key="4">
    <source>
        <dbReference type="ARBA" id="ARBA00022980"/>
    </source>
</evidence>
<evidence type="ECO:0000256" key="3">
    <source>
        <dbReference type="ARBA" id="ARBA00022884"/>
    </source>
</evidence>
<dbReference type="GO" id="GO:0019843">
    <property type="term" value="F:rRNA binding"/>
    <property type="evidence" value="ECO:0007669"/>
    <property type="project" value="UniProtKB-KW"/>
</dbReference>
<evidence type="ECO:0000256" key="2">
    <source>
        <dbReference type="ARBA" id="ARBA00022730"/>
    </source>
</evidence>
<dbReference type="GO" id="GO:0003735">
    <property type="term" value="F:structural constituent of ribosome"/>
    <property type="evidence" value="ECO:0007669"/>
    <property type="project" value="InterPro"/>
</dbReference>
<dbReference type="GO" id="GO:0005840">
    <property type="term" value="C:ribosome"/>
    <property type="evidence" value="ECO:0007669"/>
    <property type="project" value="UniProtKB-KW"/>
</dbReference>
<name>A0A4D6WZ91_9FLOR</name>
<feature type="domain" description="Ribosomal protein L9" evidence="7">
    <location>
        <begin position="17"/>
        <end position="44"/>
    </location>
</feature>
<organism evidence="8">
    <name type="scientific">Sphondylothamnion multifidum</name>
    <dbReference type="NCBI Taxonomy" id="193186"/>
    <lineage>
        <taxon>Eukaryota</taxon>
        <taxon>Rhodophyta</taxon>
        <taxon>Florideophyceae</taxon>
        <taxon>Rhodymeniophycidae</taxon>
        <taxon>Ceramiales</taxon>
        <taxon>Ceramiaceae</taxon>
        <taxon>Sphondylothamnion</taxon>
    </lineage>
</organism>
<keyword evidence="4 8" id="KW-0689">Ribosomal protein</keyword>
<dbReference type="SUPFAM" id="SSF55658">
    <property type="entry name" value="L9 N-domain-like"/>
    <property type="match status" value="1"/>
</dbReference>
<dbReference type="InterPro" id="IPR009027">
    <property type="entry name" value="Ribosomal_bL9/RNase_H1_N"/>
</dbReference>
<dbReference type="EMBL" id="MK814736">
    <property type="protein sequence ID" value="QCI08753.1"/>
    <property type="molecule type" value="Genomic_DNA"/>
</dbReference>
<evidence type="ECO:0000259" key="7">
    <source>
        <dbReference type="PROSITE" id="PS00651"/>
    </source>
</evidence>
<evidence type="ECO:0000256" key="1">
    <source>
        <dbReference type="ARBA" id="ARBA00010605"/>
    </source>
</evidence>